<evidence type="ECO:0000313" key="7">
    <source>
        <dbReference type="EMBL" id="CAB4704132.1"/>
    </source>
</evidence>
<dbReference type="SUPFAM" id="SSF46785">
    <property type="entry name" value="Winged helix' DNA-binding domain"/>
    <property type="match status" value="1"/>
</dbReference>
<dbReference type="GO" id="GO:0000976">
    <property type="term" value="F:transcription cis-regulatory region binding"/>
    <property type="evidence" value="ECO:0007669"/>
    <property type="project" value="TreeGrafter"/>
</dbReference>
<keyword evidence="5" id="KW-0238">DNA-binding</keyword>
<accession>A0A6J6Q0S4</accession>
<dbReference type="Gene3D" id="1.10.10.10">
    <property type="entry name" value="Winged helix-like DNA-binding domain superfamily/Winged helix DNA-binding domain"/>
    <property type="match status" value="1"/>
</dbReference>
<keyword evidence="6" id="KW-0804">Transcription</keyword>
<gene>
    <name evidence="7" type="ORF">UFOPK2602_00757</name>
    <name evidence="8" type="ORF">UFOPK2806_01093</name>
    <name evidence="9" type="ORF">UFOPK3417_00035</name>
    <name evidence="10" type="ORF">UFOPK4306_01974</name>
</gene>
<proteinExistence type="inferred from homology"/>
<dbReference type="InterPro" id="IPR036388">
    <property type="entry name" value="WH-like_DNA-bd_sf"/>
</dbReference>
<protein>
    <submittedName>
        <fullName evidence="7">Unannotated protein</fullName>
    </submittedName>
</protein>
<dbReference type="EMBL" id="CAEZYY010000011">
    <property type="protein sequence ID" value="CAB4752359.1"/>
    <property type="molecule type" value="Genomic_DNA"/>
</dbReference>
<dbReference type="AlphaFoldDB" id="A0A6J6Q0S4"/>
<dbReference type="InterPro" id="IPR036390">
    <property type="entry name" value="WH_DNA-bd_sf"/>
</dbReference>
<evidence type="ECO:0000256" key="5">
    <source>
        <dbReference type="ARBA" id="ARBA00023125"/>
    </source>
</evidence>
<dbReference type="EMBL" id="CAFBQP010000090">
    <property type="protein sequence ID" value="CAB5067040.1"/>
    <property type="molecule type" value="Genomic_DNA"/>
</dbReference>
<evidence type="ECO:0000313" key="9">
    <source>
        <dbReference type="EMBL" id="CAB4857516.1"/>
    </source>
</evidence>
<dbReference type="CDD" id="cd07153">
    <property type="entry name" value="Fur_like"/>
    <property type="match status" value="1"/>
</dbReference>
<evidence type="ECO:0000256" key="1">
    <source>
        <dbReference type="ARBA" id="ARBA00007957"/>
    </source>
</evidence>
<dbReference type="GO" id="GO:0045892">
    <property type="term" value="P:negative regulation of DNA-templated transcription"/>
    <property type="evidence" value="ECO:0007669"/>
    <property type="project" value="TreeGrafter"/>
</dbReference>
<dbReference type="EMBL" id="CAFBLR010000001">
    <property type="protein sequence ID" value="CAB4857516.1"/>
    <property type="molecule type" value="Genomic_DNA"/>
</dbReference>
<evidence type="ECO:0000256" key="6">
    <source>
        <dbReference type="ARBA" id="ARBA00023163"/>
    </source>
</evidence>
<dbReference type="GO" id="GO:0008270">
    <property type="term" value="F:zinc ion binding"/>
    <property type="evidence" value="ECO:0007669"/>
    <property type="project" value="TreeGrafter"/>
</dbReference>
<sequence length="143" mass="15356">MRSPTELTAAFRGRGLKVTPQRQLIFRLLDGNTAHPSAEILFAAAEAQMPGISLRTVYQTLNDLAEMGELNQLDLGTGASRFDPNVGDHHHLVCVDCGAVRDVHVSGARQLTPDGGPQGFVLDAPHVIFRGHCSECADAAQRS</sequence>
<dbReference type="Gene3D" id="3.30.1490.190">
    <property type="match status" value="1"/>
</dbReference>
<keyword evidence="3" id="KW-0862">Zinc</keyword>
<evidence type="ECO:0000256" key="4">
    <source>
        <dbReference type="ARBA" id="ARBA00023015"/>
    </source>
</evidence>
<dbReference type="GO" id="GO:0003700">
    <property type="term" value="F:DNA-binding transcription factor activity"/>
    <property type="evidence" value="ECO:0007669"/>
    <property type="project" value="InterPro"/>
</dbReference>
<evidence type="ECO:0000256" key="3">
    <source>
        <dbReference type="ARBA" id="ARBA00022833"/>
    </source>
</evidence>
<dbReference type="InterPro" id="IPR043135">
    <property type="entry name" value="Fur_C"/>
</dbReference>
<keyword evidence="2" id="KW-0678">Repressor</keyword>
<dbReference type="EMBL" id="CAEZXX010000040">
    <property type="protein sequence ID" value="CAB4704132.1"/>
    <property type="molecule type" value="Genomic_DNA"/>
</dbReference>
<dbReference type="Pfam" id="PF01475">
    <property type="entry name" value="FUR"/>
    <property type="match status" value="1"/>
</dbReference>
<evidence type="ECO:0000256" key="2">
    <source>
        <dbReference type="ARBA" id="ARBA00022491"/>
    </source>
</evidence>
<dbReference type="GO" id="GO:1900376">
    <property type="term" value="P:regulation of secondary metabolite biosynthetic process"/>
    <property type="evidence" value="ECO:0007669"/>
    <property type="project" value="TreeGrafter"/>
</dbReference>
<reference evidence="7" key="1">
    <citation type="submission" date="2020-05" db="EMBL/GenBank/DDBJ databases">
        <authorList>
            <person name="Chiriac C."/>
            <person name="Salcher M."/>
            <person name="Ghai R."/>
            <person name="Kavagutti S V."/>
        </authorList>
    </citation>
    <scope>NUCLEOTIDE SEQUENCE</scope>
</reference>
<evidence type="ECO:0000313" key="8">
    <source>
        <dbReference type="EMBL" id="CAB4752359.1"/>
    </source>
</evidence>
<dbReference type="PANTHER" id="PTHR33202:SF22">
    <property type="entry name" value="HYDROGEN PEROXIDE SENSITIVE REPRESSOR"/>
    <property type="match status" value="1"/>
</dbReference>
<organism evidence="7">
    <name type="scientific">freshwater metagenome</name>
    <dbReference type="NCBI Taxonomy" id="449393"/>
    <lineage>
        <taxon>unclassified sequences</taxon>
        <taxon>metagenomes</taxon>
        <taxon>ecological metagenomes</taxon>
    </lineage>
</organism>
<evidence type="ECO:0000313" key="10">
    <source>
        <dbReference type="EMBL" id="CAB5067040.1"/>
    </source>
</evidence>
<name>A0A6J6Q0S4_9ZZZZ</name>
<keyword evidence="4" id="KW-0805">Transcription regulation</keyword>
<dbReference type="PANTHER" id="PTHR33202">
    <property type="entry name" value="ZINC UPTAKE REGULATION PROTEIN"/>
    <property type="match status" value="1"/>
</dbReference>
<comment type="similarity">
    <text evidence="1">Belongs to the Fur family.</text>
</comment>
<dbReference type="InterPro" id="IPR002481">
    <property type="entry name" value="FUR"/>
</dbReference>